<evidence type="ECO:0000256" key="13">
    <source>
        <dbReference type="ARBA" id="ARBA00023209"/>
    </source>
</evidence>
<evidence type="ECO:0000256" key="17">
    <source>
        <dbReference type="RuleBase" id="RU003750"/>
    </source>
</evidence>
<name>A0ABQ6LNY8_9RHOB</name>
<dbReference type="Proteomes" id="UP001239909">
    <property type="component" value="Unassembled WGS sequence"/>
</dbReference>
<keyword evidence="11" id="KW-0443">Lipid metabolism</keyword>
<keyword evidence="13" id="KW-0594">Phospholipid biosynthesis</keyword>
<keyword evidence="7" id="KW-0444">Lipid biosynthesis</keyword>
<comment type="subcellular location">
    <subcellularLocation>
        <location evidence="1">Membrane</location>
        <topology evidence="1">Multi-pass membrane protein</topology>
    </subcellularLocation>
</comment>
<evidence type="ECO:0000256" key="11">
    <source>
        <dbReference type="ARBA" id="ARBA00023098"/>
    </source>
</evidence>
<evidence type="ECO:0000256" key="16">
    <source>
        <dbReference type="NCBIfam" id="TIGR00560"/>
    </source>
</evidence>
<evidence type="ECO:0000313" key="19">
    <source>
        <dbReference type="EMBL" id="GMG82948.1"/>
    </source>
</evidence>
<keyword evidence="9 18" id="KW-0812">Transmembrane</keyword>
<keyword evidence="14" id="KW-1208">Phospholipid metabolism</keyword>
<dbReference type="NCBIfam" id="TIGR00560">
    <property type="entry name" value="pgsA"/>
    <property type="match status" value="1"/>
</dbReference>
<feature type="transmembrane region" description="Helical" evidence="18">
    <location>
        <begin position="12"/>
        <end position="36"/>
    </location>
</feature>
<evidence type="ECO:0000256" key="18">
    <source>
        <dbReference type="SAM" id="Phobius"/>
    </source>
</evidence>
<proteinExistence type="inferred from homology"/>
<feature type="transmembrane region" description="Helical" evidence="18">
    <location>
        <begin position="178"/>
        <end position="199"/>
    </location>
</feature>
<evidence type="ECO:0000256" key="4">
    <source>
        <dbReference type="ARBA" id="ARBA00010441"/>
    </source>
</evidence>
<comment type="pathway">
    <text evidence="3">Lipid metabolism.</text>
</comment>
<dbReference type="PANTHER" id="PTHR14269">
    <property type="entry name" value="CDP-DIACYLGLYCEROL--GLYCEROL-3-PHOSPHATE 3-PHOSPHATIDYLTRANSFERASE-RELATED"/>
    <property type="match status" value="1"/>
</dbReference>
<dbReference type="InterPro" id="IPR043130">
    <property type="entry name" value="CDP-OH_PTrfase_TM_dom"/>
</dbReference>
<dbReference type="InterPro" id="IPR000462">
    <property type="entry name" value="CDP-OH_P_trans"/>
</dbReference>
<keyword evidence="10 18" id="KW-1133">Transmembrane helix</keyword>
<evidence type="ECO:0000256" key="6">
    <source>
        <dbReference type="ARBA" id="ARBA00014944"/>
    </source>
</evidence>
<dbReference type="InterPro" id="IPR050324">
    <property type="entry name" value="CDP-alcohol_PTase-I"/>
</dbReference>
<dbReference type="EMBL" id="BSYI01000014">
    <property type="protein sequence ID" value="GMG82948.1"/>
    <property type="molecule type" value="Genomic_DNA"/>
</dbReference>
<evidence type="ECO:0000256" key="14">
    <source>
        <dbReference type="ARBA" id="ARBA00023264"/>
    </source>
</evidence>
<evidence type="ECO:0000256" key="12">
    <source>
        <dbReference type="ARBA" id="ARBA00023136"/>
    </source>
</evidence>
<gene>
    <name evidence="19" type="primary">pgsA</name>
    <name evidence="19" type="ORF">LNKW23_21610</name>
</gene>
<evidence type="ECO:0000256" key="10">
    <source>
        <dbReference type="ARBA" id="ARBA00022989"/>
    </source>
</evidence>
<dbReference type="RefSeq" id="WP_352231073.1">
    <property type="nucleotide sequence ID" value="NZ_BSYI01000014.1"/>
</dbReference>
<feature type="transmembrane region" description="Helical" evidence="18">
    <location>
        <begin position="42"/>
        <end position="64"/>
    </location>
</feature>
<sequence>MRISTATGERAMIWTVPNLLTMARIAAAPALALVVWLVDAPLAGRIALGLFLAAALTDFLDGWLARRLDQQSALGAMLDPVGDKAMVTVALIVLAATSPVADLLLLPGAVIVTREVLVSGLREHLAGAPLAVTRLAKWKTAAQMAAIGVLLAAEPLAALAGPPPAGGAGPWIDDLVEAAGIGLLWLAAALTLVTGWDYFRKAVAYISAKEER</sequence>
<dbReference type="PIRSF" id="PIRSF000847">
    <property type="entry name" value="Phos_ph_gly_syn"/>
    <property type="match status" value="1"/>
</dbReference>
<comment type="caution">
    <text evidence="19">The sequence shown here is derived from an EMBL/GenBank/DDBJ whole genome shotgun (WGS) entry which is preliminary data.</text>
</comment>
<reference evidence="19 20" key="1">
    <citation type="submission" date="2023-04" db="EMBL/GenBank/DDBJ databases">
        <title>Marinoamorphus aggregata gen. nov., sp. Nov., isolate from tissue of brittle star Ophioplocus japonicus.</title>
        <authorList>
            <person name="Kawano K."/>
            <person name="Sawayama S."/>
            <person name="Nakagawa S."/>
        </authorList>
    </citation>
    <scope>NUCLEOTIDE SEQUENCE [LARGE SCALE GENOMIC DNA]</scope>
    <source>
        <strain evidence="19 20">NKW23</strain>
    </source>
</reference>
<dbReference type="Gene3D" id="1.20.120.1760">
    <property type="match status" value="1"/>
</dbReference>
<keyword evidence="8 17" id="KW-0808">Transferase</keyword>
<evidence type="ECO:0000256" key="1">
    <source>
        <dbReference type="ARBA" id="ARBA00004141"/>
    </source>
</evidence>
<dbReference type="PROSITE" id="PS00379">
    <property type="entry name" value="CDP_ALCOHOL_P_TRANSF"/>
    <property type="match status" value="1"/>
</dbReference>
<comment type="catalytic activity">
    <reaction evidence="15">
        <text>a CDP-1,2-diacyl-sn-glycerol + sn-glycerol 3-phosphate = a 1,2-diacyl-sn-glycero-3-phospho-(1'-sn-glycero-3'-phosphate) + CMP + H(+)</text>
        <dbReference type="Rhea" id="RHEA:12593"/>
        <dbReference type="ChEBI" id="CHEBI:15378"/>
        <dbReference type="ChEBI" id="CHEBI:57597"/>
        <dbReference type="ChEBI" id="CHEBI:58332"/>
        <dbReference type="ChEBI" id="CHEBI:60110"/>
        <dbReference type="ChEBI" id="CHEBI:60377"/>
        <dbReference type="EC" id="2.7.8.5"/>
    </reaction>
</comment>
<dbReference type="InterPro" id="IPR004570">
    <property type="entry name" value="Phosphatidylglycerol_P_synth"/>
</dbReference>
<protein>
    <recommendedName>
        <fullName evidence="6 16">CDP-diacylglycerol--glycerol-3-phosphate 3-phosphatidyltransferase</fullName>
        <ecNumber evidence="5 16">2.7.8.5</ecNumber>
    </recommendedName>
</protein>
<evidence type="ECO:0000256" key="7">
    <source>
        <dbReference type="ARBA" id="ARBA00022516"/>
    </source>
</evidence>
<accession>A0ABQ6LNY8</accession>
<dbReference type="Pfam" id="PF01066">
    <property type="entry name" value="CDP-OH_P_transf"/>
    <property type="match status" value="1"/>
</dbReference>
<dbReference type="EC" id="2.7.8.5" evidence="5 16"/>
<keyword evidence="20" id="KW-1185">Reference proteome</keyword>
<organism evidence="19 20">
    <name type="scientific">Paralimibaculum aggregatum</name>
    <dbReference type="NCBI Taxonomy" id="3036245"/>
    <lineage>
        <taxon>Bacteria</taxon>
        <taxon>Pseudomonadati</taxon>
        <taxon>Pseudomonadota</taxon>
        <taxon>Alphaproteobacteria</taxon>
        <taxon>Rhodobacterales</taxon>
        <taxon>Paracoccaceae</taxon>
        <taxon>Paralimibaculum</taxon>
    </lineage>
</organism>
<evidence type="ECO:0000256" key="15">
    <source>
        <dbReference type="ARBA" id="ARBA00048586"/>
    </source>
</evidence>
<comment type="similarity">
    <text evidence="4 17">Belongs to the CDP-alcohol phosphatidyltransferase class-I family.</text>
</comment>
<dbReference type="PANTHER" id="PTHR14269:SF62">
    <property type="entry name" value="CDP-DIACYLGLYCEROL--GLYCEROL-3-PHOSPHATE 3-PHOSPHATIDYLTRANSFERASE 1, CHLOROPLASTIC"/>
    <property type="match status" value="1"/>
</dbReference>
<evidence type="ECO:0000256" key="9">
    <source>
        <dbReference type="ARBA" id="ARBA00022692"/>
    </source>
</evidence>
<keyword evidence="12 18" id="KW-0472">Membrane</keyword>
<feature type="transmembrane region" description="Helical" evidence="18">
    <location>
        <begin position="85"/>
        <end position="112"/>
    </location>
</feature>
<evidence type="ECO:0000313" key="20">
    <source>
        <dbReference type="Proteomes" id="UP001239909"/>
    </source>
</evidence>
<comment type="pathway">
    <text evidence="2">Phospholipid metabolism; phosphatidylglycerol biosynthesis; phosphatidylglycerol from CDP-diacylglycerol: step 1/2.</text>
</comment>
<evidence type="ECO:0000256" key="2">
    <source>
        <dbReference type="ARBA" id="ARBA00005042"/>
    </source>
</evidence>
<evidence type="ECO:0000256" key="8">
    <source>
        <dbReference type="ARBA" id="ARBA00022679"/>
    </source>
</evidence>
<evidence type="ECO:0000256" key="3">
    <source>
        <dbReference type="ARBA" id="ARBA00005189"/>
    </source>
</evidence>
<evidence type="ECO:0000256" key="5">
    <source>
        <dbReference type="ARBA" id="ARBA00013170"/>
    </source>
</evidence>
<dbReference type="InterPro" id="IPR048254">
    <property type="entry name" value="CDP_ALCOHOL_P_TRANSF_CS"/>
</dbReference>